<sequence length="263" mass="28041">MSSTRNSVYDAYAVWPATNLGPLTTTFTPTPQCFQPIHSGSRISDSYPYAYVYGKHCTTAMYGDALAPLIQDDPSCLPSAIPPGTPSPFYSPGNVCPQGFTTACHMTRGMELSSDLADPTMWEMWKVLQFGETAYKCCPSGYVCAMGPTGCSKSPGGPTTTSGPYITYPDHDSCESTTSIGILSITDYQPGLLLVTSSAQPEQTNGPYPVDQVPLGAQIFIAICAPIAVIALALAGCVLVRTRMHSLRKQSPIYSSVPPENVL</sequence>
<dbReference type="RefSeq" id="XP_040805776.1">
    <property type="nucleotide sequence ID" value="XM_040949845.1"/>
</dbReference>
<accession>A0A8G1W3P0</accession>
<dbReference type="AlphaFoldDB" id="A0A8G1W3P0"/>
<dbReference type="EMBL" id="KZ824624">
    <property type="protein sequence ID" value="RAK81766.1"/>
    <property type="molecule type" value="Genomic_DNA"/>
</dbReference>
<name>A0A8G1W3P0_9EURO</name>
<keyword evidence="3" id="KW-1185">Reference proteome</keyword>
<protein>
    <submittedName>
        <fullName evidence="2">Uncharacterized protein</fullName>
    </submittedName>
</protein>
<gene>
    <name evidence="2" type="ORF">BO72DRAFT_524181</name>
</gene>
<keyword evidence="1" id="KW-1133">Transmembrane helix</keyword>
<keyword evidence="1" id="KW-0812">Transmembrane</keyword>
<feature type="transmembrane region" description="Helical" evidence="1">
    <location>
        <begin position="219"/>
        <end position="240"/>
    </location>
</feature>
<keyword evidence="1" id="KW-0472">Membrane</keyword>
<reference evidence="2 3" key="1">
    <citation type="submission" date="2018-02" db="EMBL/GenBank/DDBJ databases">
        <title>The genomes of Aspergillus section Nigri reveals drivers in fungal speciation.</title>
        <authorList>
            <consortium name="DOE Joint Genome Institute"/>
            <person name="Vesth T.C."/>
            <person name="Nybo J."/>
            <person name="Theobald S."/>
            <person name="Brandl J."/>
            <person name="Frisvad J.C."/>
            <person name="Nielsen K.F."/>
            <person name="Lyhne E.K."/>
            <person name="Kogle M.E."/>
            <person name="Kuo A."/>
            <person name="Riley R."/>
            <person name="Clum A."/>
            <person name="Nolan M."/>
            <person name="Lipzen A."/>
            <person name="Salamov A."/>
            <person name="Henrissat B."/>
            <person name="Wiebenga A."/>
            <person name="De vries R.P."/>
            <person name="Grigoriev I.V."/>
            <person name="Mortensen U.H."/>
            <person name="Andersen M.R."/>
            <person name="Baker S.E."/>
        </authorList>
    </citation>
    <scope>NUCLEOTIDE SEQUENCE [LARGE SCALE GENOMIC DNA]</scope>
    <source>
        <strain evidence="2 3">CBS 313.89</strain>
    </source>
</reference>
<dbReference type="VEuPathDB" id="FungiDB:BO72DRAFT_524181"/>
<proteinExistence type="predicted"/>
<evidence type="ECO:0000313" key="2">
    <source>
        <dbReference type="EMBL" id="RAK81766.1"/>
    </source>
</evidence>
<dbReference type="Proteomes" id="UP000249789">
    <property type="component" value="Unassembled WGS sequence"/>
</dbReference>
<dbReference type="GeneID" id="63867180"/>
<evidence type="ECO:0000256" key="1">
    <source>
        <dbReference type="SAM" id="Phobius"/>
    </source>
</evidence>
<evidence type="ECO:0000313" key="3">
    <source>
        <dbReference type="Proteomes" id="UP000249789"/>
    </source>
</evidence>
<organism evidence="2 3">
    <name type="scientific">Aspergillus fijiensis CBS 313.89</name>
    <dbReference type="NCBI Taxonomy" id="1448319"/>
    <lineage>
        <taxon>Eukaryota</taxon>
        <taxon>Fungi</taxon>
        <taxon>Dikarya</taxon>
        <taxon>Ascomycota</taxon>
        <taxon>Pezizomycotina</taxon>
        <taxon>Eurotiomycetes</taxon>
        <taxon>Eurotiomycetidae</taxon>
        <taxon>Eurotiales</taxon>
        <taxon>Aspergillaceae</taxon>
        <taxon>Aspergillus</taxon>
    </lineage>
</organism>
<dbReference type="OrthoDB" id="5429716at2759"/>